<protein>
    <recommendedName>
        <fullName evidence="4">HIRAN domain-containing protein</fullName>
    </recommendedName>
</protein>
<evidence type="ECO:0000313" key="6">
    <source>
        <dbReference type="Proteomes" id="UP000465810"/>
    </source>
</evidence>
<organism evidence="5 6">
    <name type="scientific">Novosphingobium silvae</name>
    <dbReference type="NCBI Taxonomy" id="2692619"/>
    <lineage>
        <taxon>Bacteria</taxon>
        <taxon>Pseudomonadati</taxon>
        <taxon>Pseudomonadota</taxon>
        <taxon>Alphaproteobacteria</taxon>
        <taxon>Sphingomonadales</taxon>
        <taxon>Sphingomonadaceae</taxon>
        <taxon>Novosphingobium</taxon>
    </lineage>
</organism>
<feature type="domain" description="HIRAN" evidence="4">
    <location>
        <begin position="23"/>
        <end position="82"/>
    </location>
</feature>
<proteinExistence type="predicted"/>
<name>A0A7X4K794_9SPHN</name>
<keyword evidence="1" id="KW-0479">Metal-binding</keyword>
<dbReference type="GO" id="GO:0008270">
    <property type="term" value="F:zinc ion binding"/>
    <property type="evidence" value="ECO:0007669"/>
    <property type="project" value="InterPro"/>
</dbReference>
<reference evidence="5 6" key="1">
    <citation type="submission" date="2019-12" db="EMBL/GenBank/DDBJ databases">
        <authorList>
            <person name="Feng G."/>
            <person name="Zhu H."/>
        </authorList>
    </citation>
    <scope>NUCLEOTIDE SEQUENCE [LARGE SCALE GENOMIC DNA]</scope>
    <source>
        <strain evidence="5 6">FGD1</strain>
    </source>
</reference>
<evidence type="ECO:0000259" key="4">
    <source>
        <dbReference type="Pfam" id="PF08797"/>
    </source>
</evidence>
<dbReference type="Gene3D" id="3.30.70.2330">
    <property type="match status" value="1"/>
</dbReference>
<evidence type="ECO:0000256" key="2">
    <source>
        <dbReference type="ARBA" id="ARBA00022801"/>
    </source>
</evidence>
<dbReference type="GO" id="GO:0016818">
    <property type="term" value="F:hydrolase activity, acting on acid anhydrides, in phosphorus-containing anhydrides"/>
    <property type="evidence" value="ECO:0007669"/>
    <property type="project" value="InterPro"/>
</dbReference>
<evidence type="ECO:0000313" key="5">
    <source>
        <dbReference type="EMBL" id="MYL97058.1"/>
    </source>
</evidence>
<dbReference type="Proteomes" id="UP000465810">
    <property type="component" value="Unassembled WGS sequence"/>
</dbReference>
<feature type="region of interest" description="Disordered" evidence="3">
    <location>
        <begin position="101"/>
        <end position="137"/>
    </location>
</feature>
<dbReference type="RefSeq" id="WP_160984785.1">
    <property type="nucleotide sequence ID" value="NZ_WVTD01000002.1"/>
</dbReference>
<keyword evidence="6" id="KW-1185">Reference proteome</keyword>
<gene>
    <name evidence="5" type="ORF">GR702_04630</name>
</gene>
<dbReference type="Pfam" id="PF08797">
    <property type="entry name" value="HIRAN"/>
    <property type="match status" value="1"/>
</dbReference>
<keyword evidence="2" id="KW-0378">Hydrolase</keyword>
<evidence type="ECO:0000256" key="3">
    <source>
        <dbReference type="SAM" id="MobiDB-lite"/>
    </source>
</evidence>
<dbReference type="EMBL" id="WVTD01000002">
    <property type="protein sequence ID" value="MYL97058.1"/>
    <property type="molecule type" value="Genomic_DNA"/>
</dbReference>
<evidence type="ECO:0000256" key="1">
    <source>
        <dbReference type="ARBA" id="ARBA00022723"/>
    </source>
</evidence>
<comment type="caution">
    <text evidence="5">The sequence shown here is derived from an EMBL/GenBank/DDBJ whole genome shotgun (WGS) entry which is preliminary data.</text>
</comment>
<accession>A0A7X4K794</accession>
<dbReference type="AlphaFoldDB" id="A0A7X4K794"/>
<dbReference type="InterPro" id="IPR014905">
    <property type="entry name" value="HIRAN"/>
</dbReference>
<dbReference type="GO" id="GO:0003676">
    <property type="term" value="F:nucleic acid binding"/>
    <property type="evidence" value="ECO:0007669"/>
    <property type="project" value="InterPro"/>
</dbReference>
<sequence>MRLQALSLAIVGADYPNKGKMPGRRFEIALCAPGDPLELRPEPENPADEHAIAVYSERGVQIGYVSSQRAVRIAQLIRQGHSPIAIFQEVAPYGAVARVSFDGEAPTLPETDRTRDLDSFDDFDQSPRWDDADDWPA</sequence>